<dbReference type="Proteomes" id="UP000198693">
    <property type="component" value="Unassembled WGS sequence"/>
</dbReference>
<sequence length="282" mass="32163">MEASRVIISCTTTAQRLGMLFYAIESIKKQKVLPSRIQVNISKEPYLRDAGIQEVPDWLNHELVDVKWVDNTGPFRKLLPTINGSTDNDQIVTIDDDILYHPEWLGSLLKSASEHSGCIVCARGRYMKQSLLGGWQNYSHWCLSTSASLVMKMLPTGAGGVVYRRPLLDLDFLNDPKFLEISPTTDDLWFRMASLRKSVPVYVDPEIDVKNIYLIHHEGLGKINFPGRKGSLLNKIYQRTIGYCRDTLGIDYYENDRAWTRVCEYSKNWEAPNSVRSQVTNA</sequence>
<dbReference type="RefSeq" id="WP_139232955.1">
    <property type="nucleotide sequence ID" value="NZ_FPBP01000001.1"/>
</dbReference>
<dbReference type="OrthoDB" id="5465469at2"/>
<evidence type="ECO:0000313" key="2">
    <source>
        <dbReference type="Proteomes" id="UP000198693"/>
    </source>
</evidence>
<protein>
    <recommendedName>
        <fullName evidence="3">Glycosyl transferase family 2</fullName>
    </recommendedName>
</protein>
<name>A0A1I7F8B0_9GAMM</name>
<dbReference type="SUPFAM" id="SSF53448">
    <property type="entry name" value="Nucleotide-diphospho-sugar transferases"/>
    <property type="match status" value="1"/>
</dbReference>
<accession>A0A1I7F8B0</accession>
<dbReference type="InterPro" id="IPR029044">
    <property type="entry name" value="Nucleotide-diphossugar_trans"/>
</dbReference>
<keyword evidence="2" id="KW-1185">Reference proteome</keyword>
<reference evidence="2" key="1">
    <citation type="submission" date="2016-10" db="EMBL/GenBank/DDBJ databases">
        <authorList>
            <person name="Varghese N."/>
            <person name="Submissions S."/>
        </authorList>
    </citation>
    <scope>NUCLEOTIDE SEQUENCE [LARGE SCALE GENOMIC DNA]</scope>
    <source>
        <strain evidence="2">CGMCC 1.6981</strain>
    </source>
</reference>
<dbReference type="STRING" id="463301.SAMN04487955_101302"/>
<gene>
    <name evidence="1" type="ORF">SAMN04487955_101302</name>
</gene>
<dbReference type="AlphaFoldDB" id="A0A1I7F8B0"/>
<dbReference type="Gene3D" id="3.90.550.10">
    <property type="entry name" value="Spore Coat Polysaccharide Biosynthesis Protein SpsA, Chain A"/>
    <property type="match status" value="1"/>
</dbReference>
<evidence type="ECO:0008006" key="3">
    <source>
        <dbReference type="Google" id="ProtNLM"/>
    </source>
</evidence>
<dbReference type="EMBL" id="FPBP01000001">
    <property type="protein sequence ID" value="SFU32410.1"/>
    <property type="molecule type" value="Genomic_DNA"/>
</dbReference>
<evidence type="ECO:0000313" key="1">
    <source>
        <dbReference type="EMBL" id="SFU32410.1"/>
    </source>
</evidence>
<proteinExistence type="predicted"/>
<organism evidence="1 2">
    <name type="scientific">Halomonas korlensis</name>
    <dbReference type="NCBI Taxonomy" id="463301"/>
    <lineage>
        <taxon>Bacteria</taxon>
        <taxon>Pseudomonadati</taxon>
        <taxon>Pseudomonadota</taxon>
        <taxon>Gammaproteobacteria</taxon>
        <taxon>Oceanospirillales</taxon>
        <taxon>Halomonadaceae</taxon>
        <taxon>Halomonas</taxon>
    </lineage>
</organism>